<feature type="signal peptide" evidence="1">
    <location>
        <begin position="1"/>
        <end position="22"/>
    </location>
</feature>
<dbReference type="AlphaFoldDB" id="A0A3Q7HZN5"/>
<dbReference type="Proteomes" id="UP000004994">
    <property type="component" value="Chromosome 9"/>
</dbReference>
<name>A0A3Q7HZN5_SOLLC</name>
<accession>A0A3Q7HZN5</accession>
<keyword evidence="1" id="KW-0732">Signal</keyword>
<feature type="chain" id="PRO_5018754054" description="Transmembrane protein" evidence="1">
    <location>
        <begin position="23"/>
        <end position="61"/>
    </location>
</feature>
<protein>
    <recommendedName>
        <fullName evidence="4">Transmembrane protein</fullName>
    </recommendedName>
</protein>
<evidence type="ECO:0000256" key="1">
    <source>
        <dbReference type="SAM" id="SignalP"/>
    </source>
</evidence>
<dbReference type="EnsemblPlants" id="Solyc09g015200.1.1">
    <property type="protein sequence ID" value="Solyc09g015200.1.1.1"/>
    <property type="gene ID" value="Solyc09g015200.1"/>
</dbReference>
<proteinExistence type="predicted"/>
<organism evidence="2">
    <name type="scientific">Solanum lycopersicum</name>
    <name type="common">Tomato</name>
    <name type="synonym">Lycopersicon esculentum</name>
    <dbReference type="NCBI Taxonomy" id="4081"/>
    <lineage>
        <taxon>Eukaryota</taxon>
        <taxon>Viridiplantae</taxon>
        <taxon>Streptophyta</taxon>
        <taxon>Embryophyta</taxon>
        <taxon>Tracheophyta</taxon>
        <taxon>Spermatophyta</taxon>
        <taxon>Magnoliopsida</taxon>
        <taxon>eudicotyledons</taxon>
        <taxon>Gunneridae</taxon>
        <taxon>Pentapetalae</taxon>
        <taxon>asterids</taxon>
        <taxon>lamiids</taxon>
        <taxon>Solanales</taxon>
        <taxon>Solanaceae</taxon>
        <taxon>Solanoideae</taxon>
        <taxon>Solaneae</taxon>
        <taxon>Solanum</taxon>
        <taxon>Solanum subgen. Lycopersicon</taxon>
    </lineage>
</organism>
<evidence type="ECO:0000313" key="2">
    <source>
        <dbReference type="EnsemblPlants" id="Solyc09g015200.1.1.1"/>
    </source>
</evidence>
<dbReference type="Gramene" id="Solyc09g015200.1.1">
    <property type="protein sequence ID" value="Solyc09g015200.1.1.1"/>
    <property type="gene ID" value="Solyc09g015200.1"/>
</dbReference>
<reference evidence="2" key="2">
    <citation type="submission" date="2019-01" db="UniProtKB">
        <authorList>
            <consortium name="EnsemblPlants"/>
        </authorList>
    </citation>
    <scope>IDENTIFICATION</scope>
    <source>
        <strain evidence="2">cv. Heinz 1706</strain>
    </source>
</reference>
<keyword evidence="3" id="KW-1185">Reference proteome</keyword>
<dbReference type="InParanoid" id="A0A3Q7HZN5"/>
<evidence type="ECO:0008006" key="4">
    <source>
        <dbReference type="Google" id="ProtNLM"/>
    </source>
</evidence>
<sequence length="61" mass="6832">MAPNCVMIVSMITFICFSLCFGDDVMLQTHNNLITKPYSRNCGNVSIPFPFGITRDCILNN</sequence>
<reference evidence="2" key="1">
    <citation type="journal article" date="2012" name="Nature">
        <title>The tomato genome sequence provides insights into fleshy fruit evolution.</title>
        <authorList>
            <consortium name="Tomato Genome Consortium"/>
        </authorList>
    </citation>
    <scope>NUCLEOTIDE SEQUENCE [LARGE SCALE GENOMIC DNA]</scope>
    <source>
        <strain evidence="2">cv. Heinz 1706</strain>
    </source>
</reference>
<dbReference type="PaxDb" id="4081-Solyc09g015200.1.1"/>
<evidence type="ECO:0000313" key="3">
    <source>
        <dbReference type="Proteomes" id="UP000004994"/>
    </source>
</evidence>